<evidence type="ECO:0000256" key="5">
    <source>
        <dbReference type="SAM" id="Phobius"/>
    </source>
</evidence>
<evidence type="ECO:0000256" key="1">
    <source>
        <dbReference type="ARBA" id="ARBA00022500"/>
    </source>
</evidence>
<dbReference type="InterPro" id="IPR051310">
    <property type="entry name" value="MCP_chemotaxis"/>
</dbReference>
<geneLocation type="plasmid" evidence="7 8">
    <name>unnamed1</name>
</geneLocation>
<accession>A0ABZ3EA74</accession>
<feature type="transmembrane region" description="Helical" evidence="5">
    <location>
        <begin position="76"/>
        <end position="94"/>
    </location>
</feature>
<dbReference type="EMBL" id="CP152381">
    <property type="protein sequence ID" value="XAF55996.1"/>
    <property type="molecule type" value="Genomic_DNA"/>
</dbReference>
<feature type="transmembrane region" description="Helical" evidence="5">
    <location>
        <begin position="100"/>
        <end position="117"/>
    </location>
</feature>
<dbReference type="Proteomes" id="UP001445268">
    <property type="component" value="Plasmid unnamed1"/>
</dbReference>
<dbReference type="PROSITE" id="PS50111">
    <property type="entry name" value="CHEMOTAXIS_TRANSDUC_2"/>
    <property type="match status" value="1"/>
</dbReference>
<dbReference type="Pfam" id="PF00015">
    <property type="entry name" value="MCPsignal"/>
    <property type="match status" value="1"/>
</dbReference>
<dbReference type="RefSeq" id="WP_342632602.1">
    <property type="nucleotide sequence ID" value="NZ_CP152381.1"/>
</dbReference>
<sequence length="478" mass="51509">MNQVQSLLLPSILTDKKKLHQAILTLYFCLILVPASLFYSFLYSYLGAPNGSTAVLIVAAQFVFSLVLLKTGAVHLAASSTIFGMIWIQIYLLYTNAGVFAGNVPWLLVVCAIAVFLCGLKEGAAWGLAIVLSVVAIYFQQVSGNLPEPELNPNGLEEARTILFVGAILANLVMVGLMESQRVSSNKNSEALLVKAEASRLEAESKEKIMSELIDNAERNAHLLAAATEELSAISLSIKDNTSTLHNRASQQVNASESTNHILNTVSSNVQLCSTKVIEVNGIVQTTKESASSGQKAIQKTIESMTKIQSNNEEINRAAAKISGIAEQTNLLALNAAIEAARAGEQGRGFAVVADQIRTLATQSNITAKEIQDSLTHATSSIDEGALVVENAGAQLFKILQAVEEIYQHFSEVKMYMQQSDSGLVEITESVRDLTQLAIENQESTKVVELNLTHIVETTKSLSDMAVGLQEAVTLKNE</sequence>
<dbReference type="SMART" id="SM00283">
    <property type="entry name" value="MA"/>
    <property type="match status" value="1"/>
</dbReference>
<dbReference type="PANTHER" id="PTHR43531">
    <property type="entry name" value="PROTEIN ICFG"/>
    <property type="match status" value="1"/>
</dbReference>
<keyword evidence="5" id="KW-0812">Transmembrane</keyword>
<evidence type="ECO:0000256" key="3">
    <source>
        <dbReference type="ARBA" id="ARBA00029447"/>
    </source>
</evidence>
<keyword evidence="5" id="KW-0472">Membrane</keyword>
<organism evidence="7 8">
    <name type="scientific">Marinobacter alkaliphilus</name>
    <dbReference type="NCBI Taxonomy" id="254719"/>
    <lineage>
        <taxon>Bacteria</taxon>
        <taxon>Pseudomonadati</taxon>
        <taxon>Pseudomonadota</taxon>
        <taxon>Gammaproteobacteria</taxon>
        <taxon>Pseudomonadales</taxon>
        <taxon>Marinobacteraceae</taxon>
        <taxon>Marinobacter</taxon>
    </lineage>
</organism>
<keyword evidence="2 4" id="KW-0807">Transducer</keyword>
<feature type="transmembrane region" description="Helical" evidence="5">
    <location>
        <begin position="21"/>
        <end position="45"/>
    </location>
</feature>
<dbReference type="PANTHER" id="PTHR43531:SF11">
    <property type="entry name" value="METHYL-ACCEPTING CHEMOTAXIS PROTEIN 3"/>
    <property type="match status" value="1"/>
</dbReference>
<keyword evidence="7" id="KW-0614">Plasmid</keyword>
<feature type="transmembrane region" description="Helical" evidence="5">
    <location>
        <begin position="51"/>
        <end position="69"/>
    </location>
</feature>
<name>A0ABZ3EA74_9GAMM</name>
<keyword evidence="5" id="KW-1133">Transmembrane helix</keyword>
<feature type="transmembrane region" description="Helical" evidence="5">
    <location>
        <begin position="161"/>
        <end position="178"/>
    </location>
</feature>
<evidence type="ECO:0000313" key="8">
    <source>
        <dbReference type="Proteomes" id="UP001445268"/>
    </source>
</evidence>
<evidence type="ECO:0000256" key="2">
    <source>
        <dbReference type="ARBA" id="ARBA00023224"/>
    </source>
</evidence>
<reference evidence="7 8" key="1">
    <citation type="submission" date="2024-04" db="EMBL/GenBank/DDBJ databases">
        <title>Marinobacter sp. SBY-1.</title>
        <authorList>
            <person name="Pan C."/>
        </authorList>
    </citation>
    <scope>NUCLEOTIDE SEQUENCE [LARGE SCALE GENOMIC DNA]</scope>
    <source>
        <strain evidence="7 8">SBY-1</strain>
        <plasmid evidence="7 8">unnamed1</plasmid>
    </source>
</reference>
<gene>
    <name evidence="7" type="ORF">AAGT77_19950</name>
</gene>
<dbReference type="InterPro" id="IPR004089">
    <property type="entry name" value="MCPsignal_dom"/>
</dbReference>
<proteinExistence type="inferred from homology"/>
<feature type="domain" description="Methyl-accepting transducer" evidence="6">
    <location>
        <begin position="227"/>
        <end position="449"/>
    </location>
</feature>
<evidence type="ECO:0000259" key="6">
    <source>
        <dbReference type="PROSITE" id="PS50111"/>
    </source>
</evidence>
<dbReference type="Gene3D" id="1.10.287.950">
    <property type="entry name" value="Methyl-accepting chemotaxis protein"/>
    <property type="match status" value="1"/>
</dbReference>
<comment type="similarity">
    <text evidence="3">Belongs to the methyl-accepting chemotaxis (MCP) protein family.</text>
</comment>
<keyword evidence="1" id="KW-0145">Chemotaxis</keyword>
<dbReference type="SUPFAM" id="SSF58104">
    <property type="entry name" value="Methyl-accepting chemotaxis protein (MCP) signaling domain"/>
    <property type="match status" value="1"/>
</dbReference>
<protein>
    <submittedName>
        <fullName evidence="7">Methyl-accepting chemotaxis protein</fullName>
    </submittedName>
</protein>
<evidence type="ECO:0000256" key="4">
    <source>
        <dbReference type="PROSITE-ProRule" id="PRU00284"/>
    </source>
</evidence>
<dbReference type="PRINTS" id="PR00260">
    <property type="entry name" value="CHEMTRNSDUCR"/>
</dbReference>
<keyword evidence="8" id="KW-1185">Reference proteome</keyword>
<feature type="transmembrane region" description="Helical" evidence="5">
    <location>
        <begin position="124"/>
        <end position="141"/>
    </location>
</feature>
<dbReference type="InterPro" id="IPR004090">
    <property type="entry name" value="Chemotax_Me-accpt_rcpt"/>
</dbReference>
<evidence type="ECO:0000313" key="7">
    <source>
        <dbReference type="EMBL" id="XAF55996.1"/>
    </source>
</evidence>